<dbReference type="STRING" id="595670.SAMN05421643_109100"/>
<dbReference type="Proteomes" id="UP000199035">
    <property type="component" value="Unassembled WGS sequence"/>
</dbReference>
<dbReference type="AlphaFoldDB" id="A0A1H3JK38"/>
<gene>
    <name evidence="1" type="ORF">SAMN05421643_109100</name>
</gene>
<reference evidence="2" key="1">
    <citation type="submission" date="2016-10" db="EMBL/GenBank/DDBJ databases">
        <authorList>
            <person name="Varghese N."/>
            <person name="Submissions S."/>
        </authorList>
    </citation>
    <scope>NUCLEOTIDE SEQUENCE [LARGE SCALE GENOMIC DNA]</scope>
    <source>
        <strain evidence="2">ANC 5109</strain>
    </source>
</reference>
<name>A0A1H3JK38_9GAMM</name>
<protein>
    <submittedName>
        <fullName evidence="1">Uncharacterized protein</fullName>
    </submittedName>
</protein>
<organism evidence="1 2">
    <name type="scientific">Acinetobacter kyonggiensis</name>
    <dbReference type="NCBI Taxonomy" id="595670"/>
    <lineage>
        <taxon>Bacteria</taxon>
        <taxon>Pseudomonadati</taxon>
        <taxon>Pseudomonadota</taxon>
        <taxon>Gammaproteobacteria</taxon>
        <taxon>Moraxellales</taxon>
        <taxon>Moraxellaceae</taxon>
        <taxon>Acinetobacter</taxon>
    </lineage>
</organism>
<accession>A0A1H3JK38</accession>
<evidence type="ECO:0000313" key="2">
    <source>
        <dbReference type="Proteomes" id="UP000199035"/>
    </source>
</evidence>
<proteinExistence type="predicted"/>
<evidence type="ECO:0000313" key="1">
    <source>
        <dbReference type="EMBL" id="SDY39778.1"/>
    </source>
</evidence>
<dbReference type="RefSeq" id="WP_092689901.1">
    <property type="nucleotide sequence ID" value="NZ_FNPK01000009.1"/>
</dbReference>
<keyword evidence="2" id="KW-1185">Reference proteome</keyword>
<dbReference type="EMBL" id="FNPK01000009">
    <property type="protein sequence ID" value="SDY39778.1"/>
    <property type="molecule type" value="Genomic_DNA"/>
</dbReference>
<sequence length="173" mass="20025">MTYLEILDTSIKIGLGALITGVIAYFNQKANISASITKENLQFNRNLLTNISCDIEEINHLILKMWAIFEFETKQIPFNKSKIFERLDSLRTSLFNDFNLLSKNEGLLLLHSYSDQQEKLRAYGELLGKFNSYTCFRNGDVNSNTTAEYRIKILETRKDLYLSLNKALTEQTY</sequence>